<name>A0A9Q1J2I5_SYNKA</name>
<keyword evidence="4" id="KW-1185">Reference proteome</keyword>
<dbReference type="Proteomes" id="UP001152622">
    <property type="component" value="Chromosome 4"/>
</dbReference>
<feature type="signal peptide" evidence="2">
    <location>
        <begin position="1"/>
        <end position="26"/>
    </location>
</feature>
<evidence type="ECO:0000256" key="1">
    <source>
        <dbReference type="SAM" id="MobiDB-lite"/>
    </source>
</evidence>
<comment type="caution">
    <text evidence="3">The sequence shown here is derived from an EMBL/GenBank/DDBJ whole genome shotgun (WGS) entry which is preliminary data.</text>
</comment>
<proteinExistence type="predicted"/>
<sequence>MRLKSMISSWVLAELVIVLTPSDSLGHLYMAYQLDGPWTARQTTQTSLLCRRSGAVVARATAAQRGRGRGQQQEDIPSSTAPDRLKESHKEELFAQFYQQLGQEAPQAQQGFWHGYGYIRSRMGKRQRPRCTLLCPSPAGSGTPHQEKNCSVSAMR</sequence>
<evidence type="ECO:0000256" key="2">
    <source>
        <dbReference type="SAM" id="SignalP"/>
    </source>
</evidence>
<feature type="region of interest" description="Disordered" evidence="1">
    <location>
        <begin position="135"/>
        <end position="156"/>
    </location>
</feature>
<dbReference type="EMBL" id="JAINUF010000004">
    <property type="protein sequence ID" value="KAJ8363393.1"/>
    <property type="molecule type" value="Genomic_DNA"/>
</dbReference>
<organism evidence="3 4">
    <name type="scientific">Synaphobranchus kaupii</name>
    <name type="common">Kaup's arrowtooth eel</name>
    <dbReference type="NCBI Taxonomy" id="118154"/>
    <lineage>
        <taxon>Eukaryota</taxon>
        <taxon>Metazoa</taxon>
        <taxon>Chordata</taxon>
        <taxon>Craniata</taxon>
        <taxon>Vertebrata</taxon>
        <taxon>Euteleostomi</taxon>
        <taxon>Actinopterygii</taxon>
        <taxon>Neopterygii</taxon>
        <taxon>Teleostei</taxon>
        <taxon>Anguilliformes</taxon>
        <taxon>Synaphobranchidae</taxon>
        <taxon>Synaphobranchus</taxon>
    </lineage>
</organism>
<accession>A0A9Q1J2I5</accession>
<dbReference type="AlphaFoldDB" id="A0A9Q1J2I5"/>
<feature type="region of interest" description="Disordered" evidence="1">
    <location>
        <begin position="60"/>
        <end position="86"/>
    </location>
</feature>
<keyword evidence="2" id="KW-0732">Signal</keyword>
<protein>
    <submittedName>
        <fullName evidence="3">Uncharacterized protein</fullName>
    </submittedName>
</protein>
<reference evidence="3" key="1">
    <citation type="journal article" date="2023" name="Science">
        <title>Genome structures resolve the early diversification of teleost fishes.</title>
        <authorList>
            <person name="Parey E."/>
            <person name="Louis A."/>
            <person name="Montfort J."/>
            <person name="Bouchez O."/>
            <person name="Roques C."/>
            <person name="Iampietro C."/>
            <person name="Lluch J."/>
            <person name="Castinel A."/>
            <person name="Donnadieu C."/>
            <person name="Desvignes T."/>
            <person name="Floi Bucao C."/>
            <person name="Jouanno E."/>
            <person name="Wen M."/>
            <person name="Mejri S."/>
            <person name="Dirks R."/>
            <person name="Jansen H."/>
            <person name="Henkel C."/>
            <person name="Chen W.J."/>
            <person name="Zahm M."/>
            <person name="Cabau C."/>
            <person name="Klopp C."/>
            <person name="Thompson A.W."/>
            <person name="Robinson-Rechavi M."/>
            <person name="Braasch I."/>
            <person name="Lecointre G."/>
            <person name="Bobe J."/>
            <person name="Postlethwait J.H."/>
            <person name="Berthelot C."/>
            <person name="Roest Crollius H."/>
            <person name="Guiguen Y."/>
        </authorList>
    </citation>
    <scope>NUCLEOTIDE SEQUENCE</scope>
    <source>
        <strain evidence="3">WJC10195</strain>
    </source>
</reference>
<gene>
    <name evidence="3" type="ORF">SKAU_G00122240</name>
</gene>
<feature type="chain" id="PRO_5040468249" evidence="2">
    <location>
        <begin position="27"/>
        <end position="156"/>
    </location>
</feature>
<evidence type="ECO:0000313" key="3">
    <source>
        <dbReference type="EMBL" id="KAJ8363393.1"/>
    </source>
</evidence>
<evidence type="ECO:0000313" key="4">
    <source>
        <dbReference type="Proteomes" id="UP001152622"/>
    </source>
</evidence>
<feature type="compositionally biased region" description="Low complexity" evidence="1">
    <location>
        <begin position="60"/>
        <end position="73"/>
    </location>
</feature>